<proteinExistence type="predicted"/>
<sequence length="191" mass="21202">MFKRKSYNFALSGKKLLSISIVAGLIILAKTANAYPSTYSLDVPNIKQEKDQWCWAGTSVSVLKYYGKSISQTSFVNKVKGATLNLPATMYEVKRGLNAYGVNSSVSESPMSFSSLISNIYSNDNPVMALIQWTSGGGHYVNIDGYDEGSTDYITYMDPWYGDHFVKSYKSFKSSSSQTWYGQVLSTPTLF</sequence>
<dbReference type="Proteomes" id="UP001189619">
    <property type="component" value="Chromosome"/>
</dbReference>
<evidence type="ECO:0000313" key="2">
    <source>
        <dbReference type="EMBL" id="CAJ1004101.1"/>
    </source>
</evidence>
<dbReference type="Pfam" id="PF13529">
    <property type="entry name" value="Peptidase_C39_2"/>
    <property type="match status" value="1"/>
</dbReference>
<evidence type="ECO:0000259" key="1">
    <source>
        <dbReference type="Pfam" id="PF13529"/>
    </source>
</evidence>
<dbReference type="KEGG" id="bayd:BSPP4475_17460"/>
<dbReference type="AlphaFoldDB" id="A0AA48MA69"/>
<dbReference type="Gene3D" id="3.90.70.10">
    <property type="entry name" value="Cysteine proteinases"/>
    <property type="match status" value="1"/>
</dbReference>
<reference evidence="2" key="1">
    <citation type="submission" date="2023-07" db="EMBL/GenBank/DDBJ databases">
        <authorList>
            <person name="Ivanov I."/>
            <person name="Teneva D."/>
            <person name="Stoikov I."/>
        </authorList>
    </citation>
    <scope>NUCLEOTIDE SEQUENCE</scope>
    <source>
        <strain evidence="2">4475</strain>
    </source>
</reference>
<dbReference type="EMBL" id="OY569118">
    <property type="protein sequence ID" value="CAJ1004101.1"/>
    <property type="molecule type" value="Genomic_DNA"/>
</dbReference>
<name>A0AA48MA69_9BACL</name>
<dbReference type="InterPro" id="IPR039564">
    <property type="entry name" value="Peptidase_C39-like"/>
</dbReference>
<dbReference type="RefSeq" id="WP_304414725.1">
    <property type="nucleotide sequence ID" value="NZ_OY569118.1"/>
</dbReference>
<accession>A0AA48MA69</accession>
<feature type="domain" description="Peptidase C39-like" evidence="1">
    <location>
        <begin position="41"/>
        <end position="160"/>
    </location>
</feature>
<protein>
    <submittedName>
        <fullName evidence="2">Peptidase-C39-2 domain-containing protein</fullName>
    </submittedName>
</protein>
<organism evidence="2 3">
    <name type="scientific">Brevibacillus aydinogluensis</name>
    <dbReference type="NCBI Taxonomy" id="927786"/>
    <lineage>
        <taxon>Bacteria</taxon>
        <taxon>Bacillati</taxon>
        <taxon>Bacillota</taxon>
        <taxon>Bacilli</taxon>
        <taxon>Bacillales</taxon>
        <taxon>Paenibacillaceae</taxon>
        <taxon>Brevibacillus</taxon>
    </lineage>
</organism>
<keyword evidence="3" id="KW-1185">Reference proteome</keyword>
<gene>
    <name evidence="2" type="ORF">BSPP4475_17460</name>
</gene>
<evidence type="ECO:0000313" key="3">
    <source>
        <dbReference type="Proteomes" id="UP001189619"/>
    </source>
</evidence>